<dbReference type="EMBL" id="NXLZ01000014">
    <property type="protein sequence ID" value="TKX29167.1"/>
    <property type="molecule type" value="Genomic_DNA"/>
</dbReference>
<organism evidence="1 2">
    <name type="scientific">Campylobacter estrildidarum</name>
    <dbReference type="NCBI Taxonomy" id="2510189"/>
    <lineage>
        <taxon>Bacteria</taxon>
        <taxon>Pseudomonadati</taxon>
        <taxon>Campylobacterota</taxon>
        <taxon>Epsilonproteobacteria</taxon>
        <taxon>Campylobacterales</taxon>
        <taxon>Campylobacteraceae</taxon>
        <taxon>Campylobacter</taxon>
    </lineage>
</organism>
<evidence type="ECO:0000313" key="2">
    <source>
        <dbReference type="Proteomes" id="UP000308838"/>
    </source>
</evidence>
<name>A0A4U7BM89_9BACT</name>
<evidence type="ECO:0000313" key="1">
    <source>
        <dbReference type="EMBL" id="TKX29167.1"/>
    </source>
</evidence>
<sequence length="379" mass="44498">MKKLFLIPFFIIFCFIVQVLYTGYSNEKIFNNFVENQNPDYKILNPIFNKGFLHSQASFIIEDKRNLGLSFKFHFVFNNNYFSNYVVQGTLSNPFKFLDEGLKNQQLAQFSIKPEQNDFNLSIQFQDINLSNEGGDTLLKNASIEILMDRDLKAKNILLNIDKIELAQFYTKFSMQNFIYKQNFDYPILLSSLMHLKEGLEEISFNSFALNNNKIDSFYNKNTFHFNDKNKLKIHFQGKAHNITLDTNSKLYQNIDFDKIEFDIIWDEITKNSYNKFDIDSLMKEGLNLKIIDLIVYKNKQNIDINGSAFVSEKNNKALIQIFSTEEPDKIFSWGKFFGGLNQYFTKNEDKFIMNFNYDSNATPQLKINGNQFSHIDLN</sequence>
<keyword evidence="2" id="KW-1185">Reference proteome</keyword>
<proteinExistence type="predicted"/>
<dbReference type="OrthoDB" id="5353351at2"/>
<dbReference type="Proteomes" id="UP000308838">
    <property type="component" value="Unassembled WGS sequence"/>
</dbReference>
<gene>
    <name evidence="1" type="ORF">CQA69_07670</name>
</gene>
<accession>A0A4U7BM89</accession>
<comment type="caution">
    <text evidence="1">The sequence shown here is derived from an EMBL/GenBank/DDBJ whole genome shotgun (WGS) entry which is preliminary data.</text>
</comment>
<dbReference type="AlphaFoldDB" id="A0A4U7BM89"/>
<evidence type="ECO:0008006" key="3">
    <source>
        <dbReference type="Google" id="ProtNLM"/>
    </source>
</evidence>
<protein>
    <recommendedName>
        <fullName evidence="3">DUF945 domain-containing protein</fullName>
    </recommendedName>
</protein>
<reference evidence="1 2" key="1">
    <citation type="submission" date="2018-05" db="EMBL/GenBank/DDBJ databases">
        <title>Novel Campyloabacter and Helicobacter Species and Strains.</title>
        <authorList>
            <person name="Mannion A.J."/>
            <person name="Shen Z."/>
            <person name="Fox J.G."/>
        </authorList>
    </citation>
    <scope>NUCLEOTIDE SEQUENCE [LARGE SCALE GENOMIC DNA]</scope>
    <source>
        <strain evidence="2">MIT17-664</strain>
    </source>
</reference>